<dbReference type="InterPro" id="IPR043502">
    <property type="entry name" value="DNA/RNA_pol_sf"/>
</dbReference>
<dbReference type="SUPFAM" id="SSF56672">
    <property type="entry name" value="DNA/RNA polymerases"/>
    <property type="match status" value="1"/>
</dbReference>
<gene>
    <name evidence="1" type="ORF">QYM36_018354</name>
</gene>
<dbReference type="EMBL" id="JAVRJZ010000116">
    <property type="protein sequence ID" value="KAK2703120.1"/>
    <property type="molecule type" value="Genomic_DNA"/>
</dbReference>
<protein>
    <submittedName>
        <fullName evidence="1">Uncharacterized protein</fullName>
    </submittedName>
</protein>
<organism evidence="1 2">
    <name type="scientific">Artemia franciscana</name>
    <name type="common">Brine shrimp</name>
    <name type="synonym">Artemia sanfranciscana</name>
    <dbReference type="NCBI Taxonomy" id="6661"/>
    <lineage>
        <taxon>Eukaryota</taxon>
        <taxon>Metazoa</taxon>
        <taxon>Ecdysozoa</taxon>
        <taxon>Arthropoda</taxon>
        <taxon>Crustacea</taxon>
        <taxon>Branchiopoda</taxon>
        <taxon>Anostraca</taxon>
        <taxon>Artemiidae</taxon>
        <taxon>Artemia</taxon>
    </lineage>
</organism>
<name>A0AA88H2I2_ARTSF</name>
<evidence type="ECO:0000313" key="1">
    <source>
        <dbReference type="EMBL" id="KAK2703120.1"/>
    </source>
</evidence>
<sequence>MATRTILPNDPSISFPDEKDFAFFSSENWARGCITLAKKTSIPPRSMVLLDCRARSMGQELPVGAAVLFTPAKEESSLHPYALEYSGNRFLIPYFNNSGDVREISRRETNSENTSKIEEQIDKVKLDHLDQKLKEKLRRLLEIYGRIFAQSTYDVGQNNIMEAEIDINPDVPIHKVKQFNLPLLQQKALESHVQALLKAGIIKPGRSLYQSPVFIIAKPVNGVIPERSQLDVTNSRFLIDVRNVNQAIRRSAWPVTRADDIFST</sequence>
<comment type="caution">
    <text evidence="1">The sequence shown here is derived from an EMBL/GenBank/DDBJ whole genome shotgun (WGS) entry which is preliminary data.</text>
</comment>
<accession>A0AA88H2I2</accession>
<keyword evidence="2" id="KW-1185">Reference proteome</keyword>
<dbReference type="InterPro" id="IPR053134">
    <property type="entry name" value="RNA-dir_DNA_polymerase"/>
</dbReference>
<dbReference type="PANTHER" id="PTHR24559">
    <property type="entry name" value="TRANSPOSON TY3-I GAG-POL POLYPROTEIN"/>
    <property type="match status" value="1"/>
</dbReference>
<dbReference type="GO" id="GO:0071897">
    <property type="term" value="P:DNA biosynthetic process"/>
    <property type="evidence" value="ECO:0007669"/>
    <property type="project" value="UniProtKB-ARBA"/>
</dbReference>
<dbReference type="PANTHER" id="PTHR24559:SF444">
    <property type="entry name" value="REVERSE TRANSCRIPTASE DOMAIN-CONTAINING PROTEIN"/>
    <property type="match status" value="1"/>
</dbReference>
<dbReference type="Proteomes" id="UP001187531">
    <property type="component" value="Unassembled WGS sequence"/>
</dbReference>
<dbReference type="AlphaFoldDB" id="A0AA88H2I2"/>
<evidence type="ECO:0000313" key="2">
    <source>
        <dbReference type="Proteomes" id="UP001187531"/>
    </source>
</evidence>
<reference evidence="1" key="1">
    <citation type="submission" date="2023-07" db="EMBL/GenBank/DDBJ databases">
        <title>Chromosome-level genome assembly of Artemia franciscana.</title>
        <authorList>
            <person name="Jo E."/>
        </authorList>
    </citation>
    <scope>NUCLEOTIDE SEQUENCE</scope>
    <source>
        <tissue evidence="1">Whole body</tissue>
    </source>
</reference>
<proteinExistence type="predicted"/>
<dbReference type="Gene3D" id="3.10.10.10">
    <property type="entry name" value="HIV Type 1 Reverse Transcriptase, subunit A, domain 1"/>
    <property type="match status" value="1"/>
</dbReference>